<evidence type="ECO:0000256" key="4">
    <source>
        <dbReference type="RuleBase" id="RU004020"/>
    </source>
</evidence>
<dbReference type="SUPFAM" id="SSF46785">
    <property type="entry name" value="Winged helix' DNA-binding domain"/>
    <property type="match status" value="1"/>
</dbReference>
<reference evidence="6" key="1">
    <citation type="submission" date="2013-12" db="EMBL/GenBank/DDBJ databases">
        <title>The Genome Sequence of Aphanomyces invadans NJM9701.</title>
        <authorList>
            <consortium name="The Broad Institute Genomics Platform"/>
            <person name="Russ C."/>
            <person name="Tyler B."/>
            <person name="van West P."/>
            <person name="Dieguez-Uribeondo J."/>
            <person name="Young S.K."/>
            <person name="Zeng Q."/>
            <person name="Gargeya S."/>
            <person name="Fitzgerald M."/>
            <person name="Abouelleil A."/>
            <person name="Alvarado L."/>
            <person name="Chapman S.B."/>
            <person name="Gainer-Dewar J."/>
            <person name="Goldberg J."/>
            <person name="Griggs A."/>
            <person name="Gujja S."/>
            <person name="Hansen M."/>
            <person name="Howarth C."/>
            <person name="Imamovic A."/>
            <person name="Ireland A."/>
            <person name="Larimer J."/>
            <person name="McCowan C."/>
            <person name="Murphy C."/>
            <person name="Pearson M."/>
            <person name="Poon T.W."/>
            <person name="Priest M."/>
            <person name="Roberts A."/>
            <person name="Saif S."/>
            <person name="Shea T."/>
            <person name="Sykes S."/>
            <person name="Wortman J."/>
            <person name="Nusbaum C."/>
            <person name="Birren B."/>
        </authorList>
    </citation>
    <scope>NUCLEOTIDE SEQUENCE [LARGE SCALE GENOMIC DNA]</scope>
    <source>
        <strain evidence="6">NJM9701</strain>
    </source>
</reference>
<dbReference type="Gene3D" id="1.10.10.10">
    <property type="entry name" value="Winged helix-like DNA-binding domain superfamily/Winged helix DNA-binding domain"/>
    <property type="match status" value="1"/>
</dbReference>
<keyword evidence="2" id="KW-0238">DNA-binding</keyword>
<dbReference type="VEuPathDB" id="FungiDB:H310_12476"/>
<dbReference type="eggNOG" id="KOG0627">
    <property type="taxonomic scope" value="Eukaryota"/>
</dbReference>
<dbReference type="GO" id="GO:0003700">
    <property type="term" value="F:DNA-binding transcription factor activity"/>
    <property type="evidence" value="ECO:0007669"/>
    <property type="project" value="InterPro"/>
</dbReference>
<dbReference type="InterPro" id="IPR036390">
    <property type="entry name" value="WH_DNA-bd_sf"/>
</dbReference>
<keyword evidence="3" id="KW-0539">Nucleus</keyword>
<dbReference type="AlphaFoldDB" id="A0A024TK28"/>
<dbReference type="GO" id="GO:0005634">
    <property type="term" value="C:nucleus"/>
    <property type="evidence" value="ECO:0007669"/>
    <property type="project" value="UniProtKB-SubCell"/>
</dbReference>
<evidence type="ECO:0000256" key="3">
    <source>
        <dbReference type="ARBA" id="ARBA00023242"/>
    </source>
</evidence>
<dbReference type="GeneID" id="20089526"/>
<comment type="subcellular location">
    <subcellularLocation>
        <location evidence="1">Nucleus</location>
    </subcellularLocation>
</comment>
<evidence type="ECO:0000256" key="2">
    <source>
        <dbReference type="ARBA" id="ARBA00023125"/>
    </source>
</evidence>
<organism evidence="6">
    <name type="scientific">Aphanomyces invadans</name>
    <dbReference type="NCBI Taxonomy" id="157072"/>
    <lineage>
        <taxon>Eukaryota</taxon>
        <taxon>Sar</taxon>
        <taxon>Stramenopiles</taxon>
        <taxon>Oomycota</taxon>
        <taxon>Saprolegniomycetes</taxon>
        <taxon>Saprolegniales</taxon>
        <taxon>Verrucalvaceae</taxon>
        <taxon>Aphanomyces</taxon>
    </lineage>
</organism>
<accession>A0A024TK28</accession>
<gene>
    <name evidence="6" type="ORF">H310_12476</name>
</gene>
<dbReference type="PANTHER" id="PTHR10015">
    <property type="entry name" value="HEAT SHOCK TRANSCRIPTION FACTOR"/>
    <property type="match status" value="1"/>
</dbReference>
<dbReference type="InterPro" id="IPR036388">
    <property type="entry name" value="WH-like_DNA-bd_sf"/>
</dbReference>
<evidence type="ECO:0000256" key="1">
    <source>
        <dbReference type="ARBA" id="ARBA00004123"/>
    </source>
</evidence>
<dbReference type="GO" id="GO:0043565">
    <property type="term" value="F:sequence-specific DNA binding"/>
    <property type="evidence" value="ECO:0007669"/>
    <property type="project" value="InterPro"/>
</dbReference>
<sequence>MATRLHSMPVSTVPSSASPAPFLVTLRIMLESENPDVLRWTPDSKAFQVLDLARFSHSVLPKYFKHRKYASFQRQLNYFHFKKWTKRQSKVCTFSNIHFCRHDPALAMLITRKRSSTNGSTHNASLAAFSSSRSSRTSSDMNDDLDVLLDFNLLAHCLPPVALDLEVWW</sequence>
<dbReference type="FunFam" id="1.10.10.10:FF:000286">
    <property type="entry name" value="Heat shock transcription factor"/>
    <property type="match status" value="1"/>
</dbReference>
<dbReference type="OrthoDB" id="78592at2759"/>
<proteinExistence type="inferred from homology"/>
<name>A0A024TK28_9STRA</name>
<comment type="similarity">
    <text evidence="4">Belongs to the HSF family.</text>
</comment>
<dbReference type="RefSeq" id="XP_008877753.1">
    <property type="nucleotide sequence ID" value="XM_008879531.1"/>
</dbReference>
<evidence type="ECO:0000259" key="5">
    <source>
        <dbReference type="SMART" id="SM00415"/>
    </source>
</evidence>
<dbReference type="SMART" id="SM00415">
    <property type="entry name" value="HSF"/>
    <property type="match status" value="1"/>
</dbReference>
<dbReference type="EMBL" id="KI913990">
    <property type="protein sequence ID" value="ETV93712.1"/>
    <property type="molecule type" value="Genomic_DNA"/>
</dbReference>
<evidence type="ECO:0000313" key="6">
    <source>
        <dbReference type="EMBL" id="ETV93712.1"/>
    </source>
</evidence>
<dbReference type="STRING" id="157072.A0A024TK28"/>
<protein>
    <recommendedName>
        <fullName evidence="5">HSF-type DNA-binding domain-containing protein</fullName>
    </recommendedName>
</protein>
<dbReference type="Pfam" id="PF00447">
    <property type="entry name" value="HSF_DNA-bind"/>
    <property type="match status" value="1"/>
</dbReference>
<dbReference type="PANTHER" id="PTHR10015:SF427">
    <property type="entry name" value="HEAT SHOCK FACTOR PROTEIN"/>
    <property type="match status" value="1"/>
</dbReference>
<feature type="domain" description="HSF-type DNA-binding" evidence="5">
    <location>
        <begin position="18"/>
        <end position="113"/>
    </location>
</feature>
<dbReference type="InterPro" id="IPR000232">
    <property type="entry name" value="HSF_DNA-bd"/>
</dbReference>